<dbReference type="Pfam" id="PF10584">
    <property type="entry name" value="Proteasome_A_N"/>
    <property type="match status" value="1"/>
</dbReference>
<evidence type="ECO:0000256" key="3">
    <source>
        <dbReference type="RuleBase" id="RU000551"/>
    </source>
</evidence>
<sequence>MSRGGSAGYDRHITIFSPEGRLYQVEYAFKAISNEGFTSIGLRGKDCADKLYDAKTITRIFPITAHIGSVITGLTADARALLARARQEAAEFRYKFGYDITVELLARRIANLNQVSTQQAAMRPLGVAMTLVGMEQEKEGLVPKVYKCDPAGFYIGYAATSAGPKATEVTNAMEKKVTAKDANGLAYFGNSLEETVEISIATLAQVVGQEFKSTDIEIGVVSLNQPRFRALSISEIDTILNKLAEDD</sequence>
<evidence type="ECO:0000313" key="5">
    <source>
        <dbReference type="EMBL" id="PJF16857.1"/>
    </source>
</evidence>
<feature type="domain" description="Proteasome alpha-type subunits" evidence="4">
    <location>
        <begin position="9"/>
        <end position="31"/>
    </location>
</feature>
<evidence type="ECO:0000256" key="2">
    <source>
        <dbReference type="PROSITE-ProRule" id="PRU00808"/>
    </source>
</evidence>
<dbReference type="GO" id="GO:0019773">
    <property type="term" value="C:proteasome core complex, alpha-subunit complex"/>
    <property type="evidence" value="ECO:0007669"/>
    <property type="project" value="UniProtKB-UniRule"/>
</dbReference>
<dbReference type="SMART" id="SM00948">
    <property type="entry name" value="Proteasome_A_N"/>
    <property type="match status" value="1"/>
</dbReference>
<evidence type="ECO:0000259" key="4">
    <source>
        <dbReference type="PROSITE" id="PS00388"/>
    </source>
</evidence>
<organism evidence="5 6">
    <name type="scientific">Paramicrosporidium saccamoebae</name>
    <dbReference type="NCBI Taxonomy" id="1246581"/>
    <lineage>
        <taxon>Eukaryota</taxon>
        <taxon>Fungi</taxon>
        <taxon>Fungi incertae sedis</taxon>
        <taxon>Cryptomycota</taxon>
        <taxon>Cryptomycota incertae sedis</taxon>
        <taxon>Paramicrosporidium</taxon>
    </lineage>
</organism>
<name>A0A2H9TGF6_9FUNG</name>
<dbReference type="AlphaFoldDB" id="A0A2H9TGF6"/>
<evidence type="ECO:0000256" key="1">
    <source>
        <dbReference type="ARBA" id="ARBA00022942"/>
    </source>
</evidence>
<dbReference type="STRING" id="1246581.A0A2H9TGF6"/>
<dbReference type="InterPro" id="IPR001353">
    <property type="entry name" value="Proteasome_sua/b"/>
</dbReference>
<keyword evidence="3" id="KW-0963">Cytoplasm</keyword>
<dbReference type="GO" id="GO:0043161">
    <property type="term" value="P:proteasome-mediated ubiquitin-dependent protein catabolic process"/>
    <property type="evidence" value="ECO:0007669"/>
    <property type="project" value="EnsemblFungi"/>
</dbReference>
<proteinExistence type="inferred from homology"/>
<protein>
    <recommendedName>
        <fullName evidence="3">Proteasome subunit alpha type</fullName>
    </recommendedName>
</protein>
<dbReference type="SUPFAM" id="SSF56235">
    <property type="entry name" value="N-terminal nucleophile aminohydrolases (Ntn hydrolases)"/>
    <property type="match status" value="1"/>
</dbReference>
<dbReference type="InterPro" id="IPR029055">
    <property type="entry name" value="Ntn_hydrolases_N"/>
</dbReference>
<evidence type="ECO:0000313" key="6">
    <source>
        <dbReference type="Proteomes" id="UP000240830"/>
    </source>
</evidence>
<dbReference type="Gene3D" id="3.60.20.10">
    <property type="entry name" value="Glutamine Phosphoribosylpyrophosphate, subunit 1, domain 1"/>
    <property type="match status" value="1"/>
</dbReference>
<comment type="similarity">
    <text evidence="2 3">Belongs to the peptidase T1A family.</text>
</comment>
<dbReference type="PROSITE" id="PS51475">
    <property type="entry name" value="PROTEASOME_ALPHA_2"/>
    <property type="match status" value="1"/>
</dbReference>
<comment type="caution">
    <text evidence="5">The sequence shown here is derived from an EMBL/GenBank/DDBJ whole genome shotgun (WGS) entry which is preliminary data.</text>
</comment>
<dbReference type="GO" id="GO:0005634">
    <property type="term" value="C:nucleus"/>
    <property type="evidence" value="ECO:0007669"/>
    <property type="project" value="UniProtKB-SubCell"/>
</dbReference>
<dbReference type="OrthoDB" id="431557at2759"/>
<accession>A0A2H9TGF6</accession>
<dbReference type="InterPro" id="IPR000426">
    <property type="entry name" value="Proteasome_asu_N"/>
</dbReference>
<keyword evidence="6" id="KW-1185">Reference proteome</keyword>
<keyword evidence="3" id="KW-0539">Nucleus</keyword>
<dbReference type="Pfam" id="PF00227">
    <property type="entry name" value="Proteasome"/>
    <property type="match status" value="1"/>
</dbReference>
<dbReference type="Proteomes" id="UP000240830">
    <property type="component" value="Unassembled WGS sequence"/>
</dbReference>
<dbReference type="EMBL" id="MTSL01000205">
    <property type="protein sequence ID" value="PJF16857.1"/>
    <property type="molecule type" value="Genomic_DNA"/>
</dbReference>
<dbReference type="PANTHER" id="PTHR11599">
    <property type="entry name" value="PROTEASOME SUBUNIT ALPHA/BETA"/>
    <property type="match status" value="1"/>
</dbReference>
<dbReference type="InterPro" id="IPR023332">
    <property type="entry name" value="Proteasome_alpha-type"/>
</dbReference>
<keyword evidence="1 2" id="KW-0647">Proteasome</keyword>
<gene>
    <name evidence="5" type="ORF">PSACC_03338</name>
</gene>
<dbReference type="GO" id="GO:0005737">
    <property type="term" value="C:cytoplasm"/>
    <property type="evidence" value="ECO:0007669"/>
    <property type="project" value="UniProtKB-SubCell"/>
</dbReference>
<comment type="subunit">
    <text evidence="3">The 26S proteasome consists of a 20S proteasome core and two 19S regulatory subunits.</text>
</comment>
<dbReference type="PROSITE" id="PS00388">
    <property type="entry name" value="PROTEASOME_ALPHA_1"/>
    <property type="match status" value="1"/>
</dbReference>
<dbReference type="InterPro" id="IPR050115">
    <property type="entry name" value="Proteasome_alpha"/>
</dbReference>
<comment type="subcellular location">
    <subcellularLocation>
        <location evidence="3">Cytoplasm</location>
    </subcellularLocation>
    <subcellularLocation>
        <location evidence="3">Nucleus</location>
    </subcellularLocation>
</comment>
<dbReference type="GO" id="GO:0010499">
    <property type="term" value="P:proteasomal ubiquitin-independent protein catabolic process"/>
    <property type="evidence" value="ECO:0007669"/>
    <property type="project" value="EnsemblFungi"/>
</dbReference>
<reference evidence="5 6" key="1">
    <citation type="submission" date="2016-10" db="EMBL/GenBank/DDBJ databases">
        <title>The genome of Paramicrosporidium saccamoebae is the missing link in understanding Cryptomycota and Microsporidia evolution.</title>
        <authorList>
            <person name="Quandt C.A."/>
            <person name="Beaudet D."/>
            <person name="Corsaro D."/>
            <person name="Michel R."/>
            <person name="Corradi N."/>
            <person name="James T."/>
        </authorList>
    </citation>
    <scope>NUCLEOTIDE SEQUENCE [LARGE SCALE GENOMIC DNA]</scope>
    <source>
        <strain evidence="5 6">KSL3</strain>
    </source>
</reference>